<feature type="region of interest" description="Disordered" evidence="1">
    <location>
        <begin position="1"/>
        <end position="111"/>
    </location>
</feature>
<dbReference type="PaxDb" id="3880-AES74279"/>
<dbReference type="AlphaFoldDB" id="G7J8H0"/>
<feature type="compositionally biased region" description="Basic and acidic residues" evidence="1">
    <location>
        <begin position="78"/>
        <end position="92"/>
    </location>
</feature>
<dbReference type="Proteomes" id="UP000265566">
    <property type="component" value="Chromosome 3"/>
</dbReference>
<name>G7J8H0_MEDTR</name>
<reference evidence="4" key="3">
    <citation type="submission" date="2015-04" db="UniProtKB">
        <authorList>
            <consortium name="EnsemblPlants"/>
        </authorList>
    </citation>
    <scope>IDENTIFICATION</scope>
    <source>
        <strain evidence="4">cv. Jemalong A17</strain>
    </source>
</reference>
<dbReference type="EMBL" id="PSQE01000003">
    <property type="protein sequence ID" value="RHN71367.1"/>
    <property type="molecule type" value="Genomic_DNA"/>
</dbReference>
<feature type="compositionally biased region" description="Polar residues" evidence="1">
    <location>
        <begin position="64"/>
        <end position="77"/>
    </location>
</feature>
<protein>
    <submittedName>
        <fullName evidence="2 4">Uncharacterized protein</fullName>
    </submittedName>
</protein>
<dbReference type="EnsemblPlants" id="AES74279">
    <property type="protein sequence ID" value="AES74279"/>
    <property type="gene ID" value="MTR_3g117730"/>
</dbReference>
<evidence type="ECO:0000256" key="1">
    <source>
        <dbReference type="SAM" id="MobiDB-lite"/>
    </source>
</evidence>
<reference evidence="2 5" key="2">
    <citation type="journal article" date="2014" name="BMC Genomics">
        <title>An improved genome release (version Mt4.0) for the model legume Medicago truncatula.</title>
        <authorList>
            <person name="Tang H."/>
            <person name="Krishnakumar V."/>
            <person name="Bidwell S."/>
            <person name="Rosen B."/>
            <person name="Chan A."/>
            <person name="Zhou S."/>
            <person name="Gentzbittel L."/>
            <person name="Childs K.L."/>
            <person name="Yandell M."/>
            <person name="Gundlach H."/>
            <person name="Mayer K.F."/>
            <person name="Schwartz D.C."/>
            <person name="Town C.D."/>
        </authorList>
    </citation>
    <scope>GENOME REANNOTATION</scope>
    <source>
        <strain evidence="4 5">cv. Jemalong A17</strain>
    </source>
</reference>
<gene>
    <name evidence="2" type="ordered locus">MTR_3g117730</name>
    <name evidence="3" type="ORF">MtrunA17_Chr3g0145481</name>
</gene>
<dbReference type="EMBL" id="CM001219">
    <property type="protein sequence ID" value="AES74279.1"/>
    <property type="molecule type" value="Genomic_DNA"/>
</dbReference>
<feature type="compositionally biased region" description="Basic residues" evidence="1">
    <location>
        <begin position="40"/>
        <end position="49"/>
    </location>
</feature>
<feature type="compositionally biased region" description="Basic residues" evidence="1">
    <location>
        <begin position="93"/>
        <end position="111"/>
    </location>
</feature>
<reference evidence="3" key="4">
    <citation type="journal article" date="2018" name="Nat. Plants">
        <title>Whole-genome landscape of Medicago truncatula symbiotic genes.</title>
        <authorList>
            <person name="Pecrix Y."/>
            <person name="Gamas P."/>
            <person name="Carrere S."/>
        </authorList>
    </citation>
    <scope>NUCLEOTIDE SEQUENCE</scope>
    <source>
        <tissue evidence="3">Leaves</tissue>
    </source>
</reference>
<dbReference type="HOGENOM" id="CLU_2162156_0_0_1"/>
<dbReference type="Proteomes" id="UP000002051">
    <property type="component" value="Chromosome 3"/>
</dbReference>
<keyword evidence="5" id="KW-1185">Reference proteome</keyword>
<evidence type="ECO:0000313" key="5">
    <source>
        <dbReference type="Proteomes" id="UP000002051"/>
    </source>
</evidence>
<evidence type="ECO:0000313" key="2">
    <source>
        <dbReference type="EMBL" id="AES74279.1"/>
    </source>
</evidence>
<evidence type="ECO:0000313" key="4">
    <source>
        <dbReference type="EnsemblPlants" id="AES74279"/>
    </source>
</evidence>
<reference evidence="2 5" key="1">
    <citation type="journal article" date="2011" name="Nature">
        <title>The Medicago genome provides insight into the evolution of rhizobial symbioses.</title>
        <authorList>
            <person name="Young N.D."/>
            <person name="Debelle F."/>
            <person name="Oldroyd G.E."/>
            <person name="Geurts R."/>
            <person name="Cannon S.B."/>
            <person name="Udvardi M.K."/>
            <person name="Benedito V.A."/>
            <person name="Mayer K.F."/>
            <person name="Gouzy J."/>
            <person name="Schoof H."/>
            <person name="Van de Peer Y."/>
            <person name="Proost S."/>
            <person name="Cook D.R."/>
            <person name="Meyers B.C."/>
            <person name="Spannagl M."/>
            <person name="Cheung F."/>
            <person name="De Mita S."/>
            <person name="Krishnakumar V."/>
            <person name="Gundlach H."/>
            <person name="Zhou S."/>
            <person name="Mudge J."/>
            <person name="Bharti A.K."/>
            <person name="Murray J.D."/>
            <person name="Naoumkina M.A."/>
            <person name="Rosen B."/>
            <person name="Silverstein K.A."/>
            <person name="Tang H."/>
            <person name="Rombauts S."/>
            <person name="Zhao P.X."/>
            <person name="Zhou P."/>
            <person name="Barbe V."/>
            <person name="Bardou P."/>
            <person name="Bechner M."/>
            <person name="Bellec A."/>
            <person name="Berger A."/>
            <person name="Berges H."/>
            <person name="Bidwell S."/>
            <person name="Bisseling T."/>
            <person name="Choisne N."/>
            <person name="Couloux A."/>
            <person name="Denny R."/>
            <person name="Deshpande S."/>
            <person name="Dai X."/>
            <person name="Doyle J.J."/>
            <person name="Dudez A.M."/>
            <person name="Farmer A.D."/>
            <person name="Fouteau S."/>
            <person name="Franken C."/>
            <person name="Gibelin C."/>
            <person name="Gish J."/>
            <person name="Goldstein S."/>
            <person name="Gonzalez A.J."/>
            <person name="Green P.J."/>
            <person name="Hallab A."/>
            <person name="Hartog M."/>
            <person name="Hua A."/>
            <person name="Humphray S.J."/>
            <person name="Jeong D.H."/>
            <person name="Jing Y."/>
            <person name="Jocker A."/>
            <person name="Kenton S.M."/>
            <person name="Kim D.J."/>
            <person name="Klee K."/>
            <person name="Lai H."/>
            <person name="Lang C."/>
            <person name="Lin S."/>
            <person name="Macmil S.L."/>
            <person name="Magdelenat G."/>
            <person name="Matthews L."/>
            <person name="McCorrison J."/>
            <person name="Monaghan E.L."/>
            <person name="Mun J.H."/>
            <person name="Najar F.Z."/>
            <person name="Nicholson C."/>
            <person name="Noirot C."/>
            <person name="O'Bleness M."/>
            <person name="Paule C.R."/>
            <person name="Poulain J."/>
            <person name="Prion F."/>
            <person name="Qin B."/>
            <person name="Qu C."/>
            <person name="Retzel E.F."/>
            <person name="Riddle C."/>
            <person name="Sallet E."/>
            <person name="Samain S."/>
            <person name="Samson N."/>
            <person name="Sanders I."/>
            <person name="Saurat O."/>
            <person name="Scarpelli C."/>
            <person name="Schiex T."/>
            <person name="Segurens B."/>
            <person name="Severin A.J."/>
            <person name="Sherrier D.J."/>
            <person name="Shi R."/>
            <person name="Sims S."/>
            <person name="Singer S.R."/>
            <person name="Sinharoy S."/>
            <person name="Sterck L."/>
            <person name="Viollet A."/>
            <person name="Wang B.B."/>
            <person name="Wang K."/>
            <person name="Wang M."/>
            <person name="Wang X."/>
            <person name="Warfsmann J."/>
            <person name="Weissenbach J."/>
            <person name="White D.D."/>
            <person name="White J.D."/>
            <person name="Wiley G.B."/>
            <person name="Wincker P."/>
            <person name="Xing Y."/>
            <person name="Yang L."/>
            <person name="Yao Z."/>
            <person name="Ying F."/>
            <person name="Zhai J."/>
            <person name="Zhou L."/>
            <person name="Zuber A."/>
            <person name="Denarie J."/>
            <person name="Dixon R.A."/>
            <person name="May G.D."/>
            <person name="Schwartz D.C."/>
            <person name="Rogers J."/>
            <person name="Quetier F."/>
            <person name="Town C.D."/>
            <person name="Roe B.A."/>
        </authorList>
    </citation>
    <scope>NUCLEOTIDE SEQUENCE [LARGE SCALE GENOMIC DNA]</scope>
    <source>
        <strain evidence="2">A17</strain>
        <strain evidence="4 5">cv. Jemalong A17</strain>
    </source>
</reference>
<organism evidence="2 5">
    <name type="scientific">Medicago truncatula</name>
    <name type="common">Barrel medic</name>
    <name type="synonym">Medicago tribuloides</name>
    <dbReference type="NCBI Taxonomy" id="3880"/>
    <lineage>
        <taxon>Eukaryota</taxon>
        <taxon>Viridiplantae</taxon>
        <taxon>Streptophyta</taxon>
        <taxon>Embryophyta</taxon>
        <taxon>Tracheophyta</taxon>
        <taxon>Spermatophyta</taxon>
        <taxon>Magnoliopsida</taxon>
        <taxon>eudicotyledons</taxon>
        <taxon>Gunneridae</taxon>
        <taxon>Pentapetalae</taxon>
        <taxon>rosids</taxon>
        <taxon>fabids</taxon>
        <taxon>Fabales</taxon>
        <taxon>Fabaceae</taxon>
        <taxon>Papilionoideae</taxon>
        <taxon>50 kb inversion clade</taxon>
        <taxon>NPAAA clade</taxon>
        <taxon>Hologalegina</taxon>
        <taxon>IRL clade</taxon>
        <taxon>Trifolieae</taxon>
        <taxon>Medicago</taxon>
    </lineage>
</organism>
<accession>G7J8H0</accession>
<proteinExistence type="predicted"/>
<sequence length="111" mass="12883">MHQTLLSNIQKRKRSLEPKQHDTKQPIDGTPETQNERRRPTNKQHRTKTTNKAAHIDAKVAKQQPGNQQISTDMNQTQHRETREPPPGEARGKAVRRRRHRPPKPATTHKT</sequence>
<dbReference type="Gramene" id="rna20043">
    <property type="protein sequence ID" value="RHN71367.1"/>
    <property type="gene ID" value="gene20043"/>
</dbReference>
<evidence type="ECO:0000313" key="3">
    <source>
        <dbReference type="EMBL" id="RHN71367.1"/>
    </source>
</evidence>
<feature type="compositionally biased region" description="Basic and acidic residues" evidence="1">
    <location>
        <begin position="15"/>
        <end position="25"/>
    </location>
</feature>